<evidence type="ECO:0000256" key="7">
    <source>
        <dbReference type="ARBA" id="ARBA00034808"/>
    </source>
</evidence>
<accession>A0A9D2KDV4</accession>
<evidence type="ECO:0000256" key="1">
    <source>
        <dbReference type="ARBA" id="ARBA00005446"/>
    </source>
</evidence>
<evidence type="ECO:0000256" key="2">
    <source>
        <dbReference type="ARBA" id="ARBA00022741"/>
    </source>
</evidence>
<evidence type="ECO:0000313" key="10">
    <source>
        <dbReference type="EMBL" id="HIZ90428.1"/>
    </source>
</evidence>
<comment type="catalytic activity">
    <reaction evidence="6">
        <text>Couples ATP hydrolysis with the unwinding of duplex DNA by translocating in the 3'-5' direction.</text>
        <dbReference type="EC" id="5.6.2.4"/>
    </reaction>
</comment>
<dbReference type="GO" id="GO:0005524">
    <property type="term" value="F:ATP binding"/>
    <property type="evidence" value="ECO:0007669"/>
    <property type="project" value="UniProtKB-KW"/>
</dbReference>
<dbReference type="PROSITE" id="PS51192">
    <property type="entry name" value="HELICASE_ATP_BIND_1"/>
    <property type="match status" value="1"/>
</dbReference>
<dbReference type="GO" id="GO:0005737">
    <property type="term" value="C:cytoplasm"/>
    <property type="evidence" value="ECO:0007669"/>
    <property type="project" value="TreeGrafter"/>
</dbReference>
<feature type="domain" description="Helicase ATP-binding" evidence="8">
    <location>
        <begin position="311"/>
        <end position="494"/>
    </location>
</feature>
<dbReference type="Gene3D" id="3.40.50.300">
    <property type="entry name" value="P-loop containing nucleotide triphosphate hydrolases"/>
    <property type="match status" value="2"/>
</dbReference>
<dbReference type="GO" id="GO:0009378">
    <property type="term" value="F:four-way junction helicase activity"/>
    <property type="evidence" value="ECO:0007669"/>
    <property type="project" value="TreeGrafter"/>
</dbReference>
<dbReference type="Pfam" id="PF00270">
    <property type="entry name" value="DEAD"/>
    <property type="match status" value="1"/>
</dbReference>
<dbReference type="PANTHER" id="PTHR13710">
    <property type="entry name" value="DNA HELICASE RECQ FAMILY MEMBER"/>
    <property type="match status" value="1"/>
</dbReference>
<reference evidence="10" key="2">
    <citation type="submission" date="2021-04" db="EMBL/GenBank/DDBJ databases">
        <authorList>
            <person name="Gilroy R."/>
        </authorList>
    </citation>
    <scope>NUCLEOTIDE SEQUENCE</scope>
    <source>
        <strain evidence="10">ChiW4-1371</strain>
    </source>
</reference>
<dbReference type="InterPro" id="IPR027417">
    <property type="entry name" value="P-loop_NTPase"/>
</dbReference>
<dbReference type="GO" id="GO:0006310">
    <property type="term" value="P:DNA recombination"/>
    <property type="evidence" value="ECO:0007669"/>
    <property type="project" value="TreeGrafter"/>
</dbReference>
<comment type="similarity">
    <text evidence="1">Belongs to the helicase family. RecQ subfamily.</text>
</comment>
<dbReference type="InterPro" id="IPR001650">
    <property type="entry name" value="Helicase_C-like"/>
</dbReference>
<dbReference type="GO" id="GO:0005694">
    <property type="term" value="C:chromosome"/>
    <property type="evidence" value="ECO:0007669"/>
    <property type="project" value="TreeGrafter"/>
</dbReference>
<gene>
    <name evidence="10" type="ORF">H9804_10830</name>
</gene>
<keyword evidence="3" id="KW-0067">ATP-binding</keyword>
<evidence type="ECO:0000313" key="11">
    <source>
        <dbReference type="Proteomes" id="UP000824176"/>
    </source>
</evidence>
<dbReference type="SUPFAM" id="SSF52540">
    <property type="entry name" value="P-loop containing nucleoside triphosphate hydrolases"/>
    <property type="match status" value="1"/>
</dbReference>
<dbReference type="GO" id="GO:0006281">
    <property type="term" value="P:DNA repair"/>
    <property type="evidence" value="ECO:0007669"/>
    <property type="project" value="TreeGrafter"/>
</dbReference>
<reference evidence="10" key="1">
    <citation type="journal article" date="2021" name="PeerJ">
        <title>Extensive microbial diversity within the chicken gut microbiome revealed by metagenomics and culture.</title>
        <authorList>
            <person name="Gilroy R."/>
            <person name="Ravi A."/>
            <person name="Getino M."/>
            <person name="Pursley I."/>
            <person name="Horton D.L."/>
            <person name="Alikhan N.F."/>
            <person name="Baker D."/>
            <person name="Gharbi K."/>
            <person name="Hall N."/>
            <person name="Watson M."/>
            <person name="Adriaenssens E.M."/>
            <person name="Foster-Nyarko E."/>
            <person name="Jarju S."/>
            <person name="Secka A."/>
            <person name="Antonio M."/>
            <person name="Oren A."/>
            <person name="Chaudhuri R.R."/>
            <person name="La Ragione R."/>
            <person name="Hildebrand F."/>
            <person name="Pallen M.J."/>
        </authorList>
    </citation>
    <scope>NUCLEOTIDE SEQUENCE</scope>
    <source>
        <strain evidence="10">ChiW4-1371</strain>
    </source>
</reference>
<evidence type="ECO:0000256" key="4">
    <source>
        <dbReference type="ARBA" id="ARBA00023125"/>
    </source>
</evidence>
<evidence type="ECO:0000256" key="5">
    <source>
        <dbReference type="ARBA" id="ARBA00023235"/>
    </source>
</evidence>
<dbReference type="CDD" id="cd17920">
    <property type="entry name" value="DEXHc_RecQ"/>
    <property type="match status" value="1"/>
</dbReference>
<organism evidence="10 11">
    <name type="scientific">Candidatus Mucispirillum faecigallinarum</name>
    <dbReference type="NCBI Taxonomy" id="2838699"/>
    <lineage>
        <taxon>Bacteria</taxon>
        <taxon>Pseudomonadati</taxon>
        <taxon>Deferribacterota</taxon>
        <taxon>Deferribacteres</taxon>
        <taxon>Deferribacterales</taxon>
        <taxon>Mucispirillaceae</taxon>
        <taxon>Mucispirillum</taxon>
    </lineage>
</organism>
<dbReference type="GO" id="GO:0043138">
    <property type="term" value="F:3'-5' DNA helicase activity"/>
    <property type="evidence" value="ECO:0007669"/>
    <property type="project" value="UniProtKB-EC"/>
</dbReference>
<sequence>MANKEYIKNLLNNKIQEHSNEENVAFVIKGIPLDIVEFKDNINIEILLKNKVKYFTNIYELRNLFIYEEFLLLNGIITEQYDKIYIINNNLYSKYFPLEIDLKNNIINNLEEQFIDIDEIDYTNEIYDTNDEKTDNLLQIIDGILLKDNLLICGYNDTVVKDWYKINLIDLFNNNYLEKKIQNSNQTNNIFIIEDDFDYTVLVNNIINNEQQQYILDISRYSGNQLELLNNIKLLNDNIENIKLYIYKKLEQEKLKYTEESKSILNKYWGYDKFRTFEIYNIEKLEENHKEYLNISQEEIISDIINESENNVNNKYFRDIFVTAPTGIGKSIMFQIPAIYLAEKYNYVTIVISPLIGLMNDQVRNLEIKNYKYVKTINSDISPIKKEEIKEQISNGEVHILYISPETLLSRSDIENLIGDRTIGLLVIDEAHIVTTWGKQFRPDYWYLGDHIRKLRKKQSENKNISFIIAAFSATVIYKGKEDMYNETINSLHMRNPISYIGSIIRKNIEINVNKLEMQSKEYKTEKFKAYAYHFIMRSNNTGEKILIYFPYVSLILEFYEFLQNNQLHKNVAFYYGSLPKEEKNENYEQFYKGNKKIMLATKAFGMGIDIDDISVIAHFAPTGNVCDYVQEIGRVARKPNMQGEACYLYNKQDFKYINSLHGISTIKKYQLVEVLRKIYELAIERKNKQNNIRRKNSMLLDVDNFTYIFNKGRNDEDNNINKVKTALLLIEKDFENMYGFSPIKMRPVPMYSKGFFKIDEKTAYKLNEFIPNILYKVSEEYKIYQIDLKTIWETTNKDMSFPMFKYYVYTKNNELAFNLDYNIEPIWKVEVNIKQNIQNKFMSIWTVLKECINKSVYDNEYILLTYIVTQLKEKCNISESGARFIIDVILTSIDEYKKNHFKYNNTQLLNRPLQDGRQMYKFDVAINHYLKAVEGARISLIEKIHENNGILFFESNNKNHKWLITVLGILETFGILNFTILGGENRQIYIYLYQTLKIYNIINNADHYNNRLLENIYERHKISVEMLKNLFENNYTSDERWEIIEDYFLGIEHS</sequence>
<dbReference type="GO" id="GO:0003677">
    <property type="term" value="F:DNA binding"/>
    <property type="evidence" value="ECO:0007669"/>
    <property type="project" value="UniProtKB-KW"/>
</dbReference>
<evidence type="ECO:0000259" key="9">
    <source>
        <dbReference type="PROSITE" id="PS51194"/>
    </source>
</evidence>
<dbReference type="PROSITE" id="PS51194">
    <property type="entry name" value="HELICASE_CTER"/>
    <property type="match status" value="1"/>
</dbReference>
<keyword evidence="5" id="KW-0413">Isomerase</keyword>
<protein>
    <recommendedName>
        <fullName evidence="7">DNA 3'-5' helicase</fullName>
        <ecNumber evidence="7">5.6.2.4</ecNumber>
    </recommendedName>
</protein>
<proteinExistence type="inferred from homology"/>
<dbReference type="AlphaFoldDB" id="A0A9D2KDV4"/>
<dbReference type="SMART" id="SM00490">
    <property type="entry name" value="HELICc"/>
    <property type="match status" value="1"/>
</dbReference>
<evidence type="ECO:0000256" key="6">
    <source>
        <dbReference type="ARBA" id="ARBA00034617"/>
    </source>
</evidence>
<keyword evidence="10" id="KW-0347">Helicase</keyword>
<keyword evidence="10" id="KW-0378">Hydrolase</keyword>
<keyword evidence="2" id="KW-0547">Nucleotide-binding</keyword>
<dbReference type="Proteomes" id="UP000824176">
    <property type="component" value="Unassembled WGS sequence"/>
</dbReference>
<feature type="domain" description="Helicase C-terminal" evidence="9">
    <location>
        <begin position="515"/>
        <end position="680"/>
    </location>
</feature>
<dbReference type="InterPro" id="IPR011545">
    <property type="entry name" value="DEAD/DEAH_box_helicase_dom"/>
</dbReference>
<dbReference type="EC" id="5.6.2.4" evidence="7"/>
<dbReference type="InterPro" id="IPR014001">
    <property type="entry name" value="Helicase_ATP-bd"/>
</dbReference>
<dbReference type="PANTHER" id="PTHR13710:SF105">
    <property type="entry name" value="ATP-DEPENDENT DNA HELICASE Q1"/>
    <property type="match status" value="1"/>
</dbReference>
<dbReference type="EMBL" id="DXAQ01000162">
    <property type="protein sequence ID" value="HIZ90428.1"/>
    <property type="molecule type" value="Genomic_DNA"/>
</dbReference>
<dbReference type="Pfam" id="PF00271">
    <property type="entry name" value="Helicase_C"/>
    <property type="match status" value="1"/>
</dbReference>
<evidence type="ECO:0000256" key="3">
    <source>
        <dbReference type="ARBA" id="ARBA00022840"/>
    </source>
</evidence>
<dbReference type="SMART" id="SM00487">
    <property type="entry name" value="DEXDc"/>
    <property type="match status" value="1"/>
</dbReference>
<keyword evidence="4" id="KW-0238">DNA-binding</keyword>
<comment type="caution">
    <text evidence="10">The sequence shown here is derived from an EMBL/GenBank/DDBJ whole genome shotgun (WGS) entry which is preliminary data.</text>
</comment>
<evidence type="ECO:0000259" key="8">
    <source>
        <dbReference type="PROSITE" id="PS51192"/>
    </source>
</evidence>
<name>A0A9D2KDV4_9BACT</name>